<evidence type="ECO:0000313" key="2">
    <source>
        <dbReference type="EMBL" id="PIW15727.1"/>
    </source>
</evidence>
<comment type="caution">
    <text evidence="2">The sequence shown here is derived from an EMBL/GenBank/DDBJ whole genome shotgun (WGS) entry which is preliminary data.</text>
</comment>
<keyword evidence="1" id="KW-1133">Transmembrane helix</keyword>
<dbReference type="Proteomes" id="UP000231019">
    <property type="component" value="Unassembled WGS sequence"/>
</dbReference>
<feature type="transmembrane region" description="Helical" evidence="1">
    <location>
        <begin position="202"/>
        <end position="222"/>
    </location>
</feature>
<evidence type="ECO:0000313" key="3">
    <source>
        <dbReference type="Proteomes" id="UP000231019"/>
    </source>
</evidence>
<proteinExistence type="predicted"/>
<feature type="transmembrane region" description="Helical" evidence="1">
    <location>
        <begin position="68"/>
        <end position="93"/>
    </location>
</feature>
<dbReference type="EMBL" id="PFFQ01000046">
    <property type="protein sequence ID" value="PIW15727.1"/>
    <property type="molecule type" value="Genomic_DNA"/>
</dbReference>
<reference evidence="2 3" key="1">
    <citation type="submission" date="2017-09" db="EMBL/GenBank/DDBJ databases">
        <title>Depth-based differentiation of microbial function through sediment-hosted aquifers and enrichment of novel symbionts in the deep terrestrial subsurface.</title>
        <authorList>
            <person name="Probst A.J."/>
            <person name="Ladd B."/>
            <person name="Jarett J.K."/>
            <person name="Geller-Mcgrath D.E."/>
            <person name="Sieber C.M."/>
            <person name="Emerson J.B."/>
            <person name="Anantharaman K."/>
            <person name="Thomas B.C."/>
            <person name="Malmstrom R."/>
            <person name="Stieglmeier M."/>
            <person name="Klingl A."/>
            <person name="Woyke T."/>
            <person name="Ryan C.M."/>
            <person name="Banfield J.F."/>
        </authorList>
    </citation>
    <scope>NUCLEOTIDE SEQUENCE [LARGE SCALE GENOMIC DNA]</scope>
    <source>
        <strain evidence="2">CG17_big_fil_post_rev_8_21_14_2_50_48_46</strain>
    </source>
</reference>
<keyword evidence="1" id="KW-0812">Transmembrane</keyword>
<feature type="transmembrane region" description="Helical" evidence="1">
    <location>
        <begin position="105"/>
        <end position="130"/>
    </location>
</feature>
<accession>A0A2M7G2U4</accession>
<sequence>MFKSLAWLTWPRLYLLWACVSIALALSAGGFSAENITRLGVLAFLLFQGLTRSYWQKLFSGRKPQVRFILLGCLLAVGVEGFHMISMPVFAALKITAETTFFQGLGFYALDLLFTLPAYLLVFSLIWHLINRYAYGFWHYTLVMGLAQALGDGGLYFFIGAPALLLFLPYPMTNYHAINLLPYALVQEDLNPERKSNWRSNLAIVWVILAYFVCGAVIQGLGRVFGLVS</sequence>
<protein>
    <submittedName>
        <fullName evidence="2">Uncharacterized protein</fullName>
    </submittedName>
</protein>
<name>A0A2M7G2U4_9BACT</name>
<organism evidence="2 3">
    <name type="scientific">bacterium (Candidatus Blackallbacteria) CG17_big_fil_post_rev_8_21_14_2_50_48_46</name>
    <dbReference type="NCBI Taxonomy" id="2014261"/>
    <lineage>
        <taxon>Bacteria</taxon>
        <taxon>Candidatus Blackallbacteria</taxon>
    </lineage>
</organism>
<dbReference type="AlphaFoldDB" id="A0A2M7G2U4"/>
<feature type="transmembrane region" description="Helical" evidence="1">
    <location>
        <begin position="142"/>
        <end position="168"/>
    </location>
</feature>
<gene>
    <name evidence="2" type="ORF">COW36_16110</name>
</gene>
<evidence type="ECO:0000256" key="1">
    <source>
        <dbReference type="SAM" id="Phobius"/>
    </source>
</evidence>
<keyword evidence="1" id="KW-0472">Membrane</keyword>